<keyword evidence="2" id="KW-1185">Reference proteome</keyword>
<name>A0A699YSY8_HAELA</name>
<proteinExistence type="predicted"/>
<organism evidence="1 2">
    <name type="scientific">Haematococcus lacustris</name>
    <name type="common">Green alga</name>
    <name type="synonym">Haematococcus pluvialis</name>
    <dbReference type="NCBI Taxonomy" id="44745"/>
    <lineage>
        <taxon>Eukaryota</taxon>
        <taxon>Viridiplantae</taxon>
        <taxon>Chlorophyta</taxon>
        <taxon>core chlorophytes</taxon>
        <taxon>Chlorophyceae</taxon>
        <taxon>CS clade</taxon>
        <taxon>Chlamydomonadales</taxon>
        <taxon>Haematococcaceae</taxon>
        <taxon>Haematococcus</taxon>
    </lineage>
</organism>
<evidence type="ECO:0000313" key="2">
    <source>
        <dbReference type="Proteomes" id="UP000485058"/>
    </source>
</evidence>
<gene>
    <name evidence="1" type="ORF">HaLaN_00818</name>
</gene>
<evidence type="ECO:0000313" key="1">
    <source>
        <dbReference type="EMBL" id="GFH06222.1"/>
    </source>
</evidence>
<dbReference type="EMBL" id="BLLF01000028">
    <property type="protein sequence ID" value="GFH06222.1"/>
    <property type="molecule type" value="Genomic_DNA"/>
</dbReference>
<feature type="non-terminal residue" evidence="1">
    <location>
        <position position="1"/>
    </location>
</feature>
<protein>
    <submittedName>
        <fullName evidence="1">Uncharacterized protein</fullName>
    </submittedName>
</protein>
<dbReference type="Proteomes" id="UP000485058">
    <property type="component" value="Unassembled WGS sequence"/>
</dbReference>
<reference evidence="1 2" key="1">
    <citation type="submission" date="2020-02" db="EMBL/GenBank/DDBJ databases">
        <title>Draft genome sequence of Haematococcus lacustris strain NIES-144.</title>
        <authorList>
            <person name="Morimoto D."/>
            <person name="Nakagawa S."/>
            <person name="Yoshida T."/>
            <person name="Sawayama S."/>
        </authorList>
    </citation>
    <scope>NUCLEOTIDE SEQUENCE [LARGE SCALE GENOMIC DNA]</scope>
    <source>
        <strain evidence="1 2">NIES-144</strain>
    </source>
</reference>
<comment type="caution">
    <text evidence="1">The sequence shown here is derived from an EMBL/GenBank/DDBJ whole genome shotgun (WGS) entry which is preliminary data.</text>
</comment>
<accession>A0A699YSY8</accession>
<dbReference type="AlphaFoldDB" id="A0A699YSY8"/>
<sequence>MRPQAAKSQGDKEPFKELMVSNHTTLMLQFRDVLLKDCKTFGWENIDNVRVCGVRGAVTARKR</sequence>